<dbReference type="InterPro" id="IPR001584">
    <property type="entry name" value="Integrase_cat-core"/>
</dbReference>
<gene>
    <name evidence="3" type="ORF">R3Q16_32280</name>
</gene>
<reference evidence="3 4" key="1">
    <citation type="submission" date="2023-10" db="EMBL/GenBank/DDBJ databases">
        <title>Development of a sustainable strategy for remediation of hydrocarbon-contaminated territories based on the waste exchange concept.</title>
        <authorList>
            <person name="Krivoruchko A."/>
        </authorList>
    </citation>
    <scope>NUCLEOTIDE SEQUENCE [LARGE SCALE GENOMIC DNA]</scope>
    <source>
        <strain evidence="3 4">IEGM 1203</strain>
    </source>
</reference>
<accession>A0ABU4C477</accession>
<organism evidence="3 4">
    <name type="scientific">Rhodococcus globerulus</name>
    <dbReference type="NCBI Taxonomy" id="33008"/>
    <lineage>
        <taxon>Bacteria</taxon>
        <taxon>Bacillati</taxon>
        <taxon>Actinomycetota</taxon>
        <taxon>Actinomycetes</taxon>
        <taxon>Mycobacteriales</taxon>
        <taxon>Nocardiaceae</taxon>
        <taxon>Rhodococcus</taxon>
    </lineage>
</organism>
<keyword evidence="1" id="KW-0233">DNA recombination</keyword>
<name>A0ABU4C477_RHOGO</name>
<dbReference type="Gene3D" id="3.30.420.10">
    <property type="entry name" value="Ribonuclease H-like superfamily/Ribonuclease H"/>
    <property type="match status" value="1"/>
</dbReference>
<dbReference type="SUPFAM" id="SSF53098">
    <property type="entry name" value="Ribonuclease H-like"/>
    <property type="match status" value="1"/>
</dbReference>
<sequence length="393" mass="44939">MTVEAWMGSKALGFTVEQENLIWDLHRRGESIREIERVLGETMPRIRRFLRESGGIRPVPRARRNSHITAGEREEISRGIAAGDSARTIAETLGRSPSTIAREIARNGGRENYRAIDADTAAYVRARRPKMSTLSVRPILRTVITDKLHEQWSPQQISVWLRREYPGDPQMWVSHETIYRCLYIPSRKVFDSTAFHELRTDRPIRRPRGKKRSHGRGRIRNMVSIDLRGAAANDRSEPGHLEGDLVFGTRPSAVATLVDRQSRAVHVVALPDGYRAETVADALITYLSRLPAHLRCSLTWDRGREMAEHKRITAALDMPVYFCAPHHPWQRGTNENANGLLRQYLRKNADLRSFTQDDLNRVAARLNDRPRRVLDWDSPRQREERVLGSCAAG</sequence>
<dbReference type="Pfam" id="PF13936">
    <property type="entry name" value="HTH_38"/>
    <property type="match status" value="1"/>
</dbReference>
<dbReference type="InterPro" id="IPR053392">
    <property type="entry name" value="Transposase_IS30-like"/>
</dbReference>
<protein>
    <submittedName>
        <fullName evidence="3">IS30 family transposase</fullName>
    </submittedName>
</protein>
<dbReference type="Pfam" id="PF00665">
    <property type="entry name" value="rve"/>
    <property type="match status" value="1"/>
</dbReference>
<dbReference type="InterPro" id="IPR025246">
    <property type="entry name" value="IS30-like_HTH"/>
</dbReference>
<evidence type="ECO:0000256" key="1">
    <source>
        <dbReference type="ARBA" id="ARBA00023172"/>
    </source>
</evidence>
<dbReference type="PANTHER" id="PTHR10948">
    <property type="entry name" value="TRANSPOSASE"/>
    <property type="match status" value="1"/>
</dbReference>
<proteinExistence type="predicted"/>
<dbReference type="RefSeq" id="WP_317545742.1">
    <property type="nucleotide sequence ID" value="NZ_JAWLKB010000038.1"/>
</dbReference>
<dbReference type="PANTHER" id="PTHR10948:SF23">
    <property type="entry name" value="TRANSPOSASE INSI FOR INSERTION SEQUENCE ELEMENT IS30A-RELATED"/>
    <property type="match status" value="1"/>
</dbReference>
<dbReference type="InterPro" id="IPR051917">
    <property type="entry name" value="Transposase-Integrase"/>
</dbReference>
<dbReference type="NCBIfam" id="NF033563">
    <property type="entry name" value="transpos_IS30"/>
    <property type="match status" value="1"/>
</dbReference>
<evidence type="ECO:0000313" key="4">
    <source>
        <dbReference type="Proteomes" id="UP001185927"/>
    </source>
</evidence>
<evidence type="ECO:0000259" key="2">
    <source>
        <dbReference type="PROSITE" id="PS50994"/>
    </source>
</evidence>
<dbReference type="EMBL" id="JAWLKB010000038">
    <property type="protein sequence ID" value="MDV6271296.1"/>
    <property type="molecule type" value="Genomic_DNA"/>
</dbReference>
<keyword evidence="4" id="KW-1185">Reference proteome</keyword>
<feature type="domain" description="Integrase catalytic" evidence="2">
    <location>
        <begin position="234"/>
        <end position="387"/>
    </location>
</feature>
<evidence type="ECO:0000313" key="3">
    <source>
        <dbReference type="EMBL" id="MDV6271296.1"/>
    </source>
</evidence>
<dbReference type="InterPro" id="IPR012337">
    <property type="entry name" value="RNaseH-like_sf"/>
</dbReference>
<dbReference type="Proteomes" id="UP001185927">
    <property type="component" value="Unassembled WGS sequence"/>
</dbReference>
<dbReference type="PROSITE" id="PS50994">
    <property type="entry name" value="INTEGRASE"/>
    <property type="match status" value="1"/>
</dbReference>
<comment type="caution">
    <text evidence="3">The sequence shown here is derived from an EMBL/GenBank/DDBJ whole genome shotgun (WGS) entry which is preliminary data.</text>
</comment>
<dbReference type="InterPro" id="IPR036397">
    <property type="entry name" value="RNaseH_sf"/>
</dbReference>